<dbReference type="NCBIfam" id="NF002633">
    <property type="entry name" value="PRK02304.1-2"/>
    <property type="match status" value="1"/>
</dbReference>
<dbReference type="OrthoDB" id="9803963at2"/>
<dbReference type="GO" id="GO:0003999">
    <property type="term" value="F:adenine phosphoribosyltransferase activity"/>
    <property type="evidence" value="ECO:0007669"/>
    <property type="project" value="UniProtKB-UniRule"/>
</dbReference>
<dbReference type="GO" id="GO:0044209">
    <property type="term" value="P:AMP salvage"/>
    <property type="evidence" value="ECO:0007669"/>
    <property type="project" value="UniProtKB-UniRule"/>
</dbReference>
<sequence length="174" mass="19273">MKKLEEYVRCIPDFPEEGVMFRDVTSVLQDADGLHLAIDTMQELIDDLEFDVVVGPESRGFIFGTPIAYNNHKPFVLIRKKGKLPCETASMEYDLEYGTAVIEIHKDAIRPGQKILIVDDLIATGGTTEAMIRLVEQLGGEVVGVVVLMELAGLKGREKLAGYRLESAICFEGK</sequence>
<evidence type="ECO:0000313" key="19">
    <source>
        <dbReference type="Proteomes" id="UP000094869"/>
    </source>
</evidence>
<keyword evidence="9 12" id="KW-0328">Glycosyltransferase</keyword>
<dbReference type="UniPathway" id="UPA00588">
    <property type="reaction ID" value="UER00646"/>
</dbReference>
<evidence type="ECO:0000256" key="7">
    <source>
        <dbReference type="ARBA" id="ARBA00011893"/>
    </source>
</evidence>
<evidence type="ECO:0000313" key="15">
    <source>
        <dbReference type="EMBL" id="ODR39770.1"/>
    </source>
</evidence>
<keyword evidence="8 12" id="KW-0963">Cytoplasm</keyword>
<dbReference type="NCBIfam" id="TIGR01090">
    <property type="entry name" value="apt"/>
    <property type="match status" value="1"/>
</dbReference>
<dbReference type="NCBIfam" id="NF002636">
    <property type="entry name" value="PRK02304.1-5"/>
    <property type="match status" value="1"/>
</dbReference>
<dbReference type="EMBL" id="MCGH01000003">
    <property type="protein sequence ID" value="ODM04175.1"/>
    <property type="molecule type" value="Genomic_DNA"/>
</dbReference>
<dbReference type="InterPro" id="IPR029057">
    <property type="entry name" value="PRTase-like"/>
</dbReference>
<evidence type="ECO:0000313" key="16">
    <source>
        <dbReference type="EMBL" id="ODR60774.1"/>
    </source>
</evidence>
<evidence type="ECO:0000256" key="4">
    <source>
        <dbReference type="ARBA" id="ARBA00004659"/>
    </source>
</evidence>
<gene>
    <name evidence="12 14" type="primary">apt</name>
    <name evidence="15" type="ORF">BEI59_32935</name>
    <name evidence="14" type="ORF">BEI61_04979</name>
    <name evidence="16" type="ORF">BEI63_03400</name>
</gene>
<proteinExistence type="inferred from homology"/>
<dbReference type="SUPFAM" id="SSF53271">
    <property type="entry name" value="PRTase-like"/>
    <property type="match status" value="1"/>
</dbReference>
<dbReference type="HAMAP" id="MF_00004">
    <property type="entry name" value="Aden_phosphoribosyltr"/>
    <property type="match status" value="1"/>
</dbReference>
<evidence type="ECO:0000313" key="17">
    <source>
        <dbReference type="Proteomes" id="UP000094067"/>
    </source>
</evidence>
<evidence type="ECO:0000256" key="3">
    <source>
        <dbReference type="ARBA" id="ARBA00004496"/>
    </source>
</evidence>
<dbReference type="PATRIC" id="fig|1432052.4.peg.5532"/>
<name>A0A1E3A5W9_9FIRM</name>
<dbReference type="Gene3D" id="3.40.50.2020">
    <property type="match status" value="1"/>
</dbReference>
<evidence type="ECO:0000256" key="5">
    <source>
        <dbReference type="ARBA" id="ARBA00008391"/>
    </source>
</evidence>
<dbReference type="CDD" id="cd06223">
    <property type="entry name" value="PRTases_typeI"/>
    <property type="match status" value="1"/>
</dbReference>
<evidence type="ECO:0000259" key="13">
    <source>
        <dbReference type="Pfam" id="PF00156"/>
    </source>
</evidence>
<dbReference type="RefSeq" id="WP_009250066.1">
    <property type="nucleotide sequence ID" value="NZ_CABMHK010000123.1"/>
</dbReference>
<evidence type="ECO:0000256" key="10">
    <source>
        <dbReference type="ARBA" id="ARBA00022679"/>
    </source>
</evidence>
<dbReference type="GO" id="GO:0005737">
    <property type="term" value="C:cytoplasm"/>
    <property type="evidence" value="ECO:0007669"/>
    <property type="project" value="UniProtKB-SubCell"/>
</dbReference>
<dbReference type="InterPro" id="IPR005764">
    <property type="entry name" value="Ade_phspho_trans"/>
</dbReference>
<dbReference type="InterPro" id="IPR000836">
    <property type="entry name" value="PRTase_dom"/>
</dbReference>
<comment type="caution">
    <text evidence="14">The sequence shown here is derived from an EMBL/GenBank/DDBJ whole genome shotgun (WGS) entry which is preliminary data.</text>
</comment>
<evidence type="ECO:0000313" key="14">
    <source>
        <dbReference type="EMBL" id="ODM04175.1"/>
    </source>
</evidence>
<dbReference type="Proteomes" id="UP000094067">
    <property type="component" value="Unassembled WGS sequence"/>
</dbReference>
<dbReference type="GO" id="GO:0006166">
    <property type="term" value="P:purine ribonucleoside salvage"/>
    <property type="evidence" value="ECO:0007669"/>
    <property type="project" value="UniProtKB-UniRule"/>
</dbReference>
<dbReference type="PANTHER" id="PTHR32315:SF3">
    <property type="entry name" value="ADENINE PHOSPHORIBOSYLTRANSFERASE"/>
    <property type="match status" value="1"/>
</dbReference>
<comment type="catalytic activity">
    <reaction evidence="1 12">
        <text>AMP + diphosphate = 5-phospho-alpha-D-ribose 1-diphosphate + adenine</text>
        <dbReference type="Rhea" id="RHEA:16609"/>
        <dbReference type="ChEBI" id="CHEBI:16708"/>
        <dbReference type="ChEBI" id="CHEBI:33019"/>
        <dbReference type="ChEBI" id="CHEBI:58017"/>
        <dbReference type="ChEBI" id="CHEBI:456215"/>
        <dbReference type="EC" id="2.4.2.7"/>
    </reaction>
</comment>
<keyword evidence="19" id="KW-1185">Reference proteome</keyword>
<dbReference type="EMBL" id="MEHA01000042">
    <property type="protein sequence ID" value="ODR39770.1"/>
    <property type="molecule type" value="Genomic_DNA"/>
</dbReference>
<evidence type="ECO:0000256" key="12">
    <source>
        <dbReference type="HAMAP-Rule" id="MF_00004"/>
    </source>
</evidence>
<protein>
    <recommendedName>
        <fullName evidence="7 12">Adenine phosphoribosyltransferase</fullName>
        <shortName evidence="12">APRT</shortName>
        <ecNumber evidence="7 12">2.4.2.7</ecNumber>
    </recommendedName>
</protein>
<dbReference type="Proteomes" id="UP000094869">
    <property type="component" value="Unassembled WGS sequence"/>
</dbReference>
<reference evidence="14 17" key="1">
    <citation type="submission" date="2016-07" db="EMBL/GenBank/DDBJ databases">
        <title>Characterization of isolates of Eisenbergiella tayi derived from blood cultures, using whole genome sequencing.</title>
        <authorList>
            <person name="Burdz T."/>
            <person name="Wiebe D."/>
            <person name="Huynh C."/>
            <person name="Bernard K."/>
        </authorList>
    </citation>
    <scope>NUCLEOTIDE SEQUENCE [LARGE SCALE GENOMIC DNA]</scope>
    <source>
        <strain evidence="14 17">NML 110608</strain>
    </source>
</reference>
<comment type="pathway">
    <text evidence="4 12">Purine metabolism; AMP biosynthesis via salvage pathway; AMP from adenine: step 1/1.</text>
</comment>
<comment type="subunit">
    <text evidence="6 12">Homodimer.</text>
</comment>
<evidence type="ECO:0000256" key="6">
    <source>
        <dbReference type="ARBA" id="ARBA00011738"/>
    </source>
</evidence>
<dbReference type="GO" id="GO:0016208">
    <property type="term" value="F:AMP binding"/>
    <property type="evidence" value="ECO:0007669"/>
    <property type="project" value="TreeGrafter"/>
</dbReference>
<evidence type="ECO:0000256" key="1">
    <source>
        <dbReference type="ARBA" id="ARBA00000868"/>
    </source>
</evidence>
<reference evidence="15 18" key="3">
    <citation type="submission" date="2016-08" db="EMBL/GenBank/DDBJ databases">
        <authorList>
            <person name="Seilhamer J.J."/>
        </authorList>
    </citation>
    <scope>NUCLEOTIDE SEQUENCE [LARGE SCALE GENOMIC DNA]</scope>
    <source>
        <strain evidence="15 18">NML150140-1</strain>
    </source>
</reference>
<keyword evidence="10 12" id="KW-0808">Transferase</keyword>
<organism evidence="14 17">
    <name type="scientific">Eisenbergiella tayi</name>
    <dbReference type="NCBI Taxonomy" id="1432052"/>
    <lineage>
        <taxon>Bacteria</taxon>
        <taxon>Bacillati</taxon>
        <taxon>Bacillota</taxon>
        <taxon>Clostridia</taxon>
        <taxon>Lachnospirales</taxon>
        <taxon>Lachnospiraceae</taxon>
        <taxon>Eisenbergiella</taxon>
    </lineage>
</organism>
<comment type="subcellular location">
    <subcellularLocation>
        <location evidence="3 12">Cytoplasm</location>
    </subcellularLocation>
</comment>
<dbReference type="GO" id="GO:0006168">
    <property type="term" value="P:adenine salvage"/>
    <property type="evidence" value="ECO:0007669"/>
    <property type="project" value="InterPro"/>
</dbReference>
<dbReference type="EMBL" id="MEHD01000009">
    <property type="protein sequence ID" value="ODR60774.1"/>
    <property type="molecule type" value="Genomic_DNA"/>
</dbReference>
<evidence type="ECO:0000256" key="9">
    <source>
        <dbReference type="ARBA" id="ARBA00022676"/>
    </source>
</evidence>
<accession>A0A1E3A5W9</accession>
<comment type="similarity">
    <text evidence="5 12">Belongs to the purine/pyrimidine phosphoribosyltransferase family.</text>
</comment>
<dbReference type="NCBIfam" id="NF002634">
    <property type="entry name" value="PRK02304.1-3"/>
    <property type="match status" value="1"/>
</dbReference>
<dbReference type="GO" id="GO:0002055">
    <property type="term" value="F:adenine binding"/>
    <property type="evidence" value="ECO:0007669"/>
    <property type="project" value="TreeGrafter"/>
</dbReference>
<dbReference type="FunFam" id="3.40.50.2020:FF:000004">
    <property type="entry name" value="Adenine phosphoribosyltransferase"/>
    <property type="match status" value="1"/>
</dbReference>
<evidence type="ECO:0000256" key="8">
    <source>
        <dbReference type="ARBA" id="ARBA00022490"/>
    </source>
</evidence>
<dbReference type="InterPro" id="IPR050054">
    <property type="entry name" value="UPRTase/APRTase"/>
</dbReference>
<dbReference type="PANTHER" id="PTHR32315">
    <property type="entry name" value="ADENINE PHOSPHORIBOSYLTRANSFERASE"/>
    <property type="match status" value="1"/>
</dbReference>
<comment type="function">
    <text evidence="2 12">Catalyzes a salvage reaction resulting in the formation of AMP, that is energically less costly than de novo synthesis.</text>
</comment>
<evidence type="ECO:0000256" key="11">
    <source>
        <dbReference type="ARBA" id="ARBA00022726"/>
    </source>
</evidence>
<keyword evidence="11 12" id="KW-0660">Purine salvage</keyword>
<dbReference type="Proteomes" id="UP000094271">
    <property type="component" value="Unassembled WGS sequence"/>
</dbReference>
<dbReference type="AlphaFoldDB" id="A0A1E3A5W9"/>
<evidence type="ECO:0000313" key="18">
    <source>
        <dbReference type="Proteomes" id="UP000094271"/>
    </source>
</evidence>
<feature type="domain" description="Phosphoribosyltransferase" evidence="13">
    <location>
        <begin position="35"/>
        <end position="158"/>
    </location>
</feature>
<dbReference type="EC" id="2.4.2.7" evidence="7 12"/>
<reference evidence="16 19" key="2">
    <citation type="submission" date="2016-08" db="EMBL/GenBank/DDBJ databases">
        <title>Characterization of Isolates of Eisenbergiella tayi Derived from Blood Cultures, Using Whole Genome Sequencing.</title>
        <authorList>
            <person name="Bernier A.-M."/>
            <person name="Burdz T."/>
            <person name="Wiebe D."/>
            <person name="Bernard K."/>
        </authorList>
    </citation>
    <scope>NUCLEOTIDE SEQUENCE [LARGE SCALE GENOMIC DNA]</scope>
    <source>
        <strain evidence="16 19">NML120146</strain>
    </source>
</reference>
<evidence type="ECO:0000256" key="2">
    <source>
        <dbReference type="ARBA" id="ARBA00003968"/>
    </source>
</evidence>
<dbReference type="Pfam" id="PF00156">
    <property type="entry name" value="Pribosyltran"/>
    <property type="match status" value="1"/>
</dbReference>